<dbReference type="PANTHER" id="PTHR21198">
    <property type="entry name" value="GLUTAMATE RACEMASE"/>
    <property type="match status" value="1"/>
</dbReference>
<dbReference type="SUPFAM" id="SSF53681">
    <property type="entry name" value="Aspartate/glutamate racemase"/>
    <property type="match status" value="2"/>
</dbReference>
<name>A0ABQ6CTP7_9HYPH</name>
<evidence type="ECO:0000256" key="1">
    <source>
        <dbReference type="ARBA" id="ARBA00001602"/>
    </source>
</evidence>
<feature type="active site" description="Proton donor/acceptor" evidence="7">
    <location>
        <position position="76"/>
    </location>
</feature>
<keyword evidence="4 7" id="KW-0573">Peptidoglycan synthesis</keyword>
<evidence type="ECO:0000256" key="4">
    <source>
        <dbReference type="ARBA" id="ARBA00022984"/>
    </source>
</evidence>
<feature type="binding site" evidence="7">
    <location>
        <begin position="191"/>
        <end position="192"/>
    </location>
    <ligand>
        <name>substrate</name>
    </ligand>
</feature>
<dbReference type="InterPro" id="IPR004391">
    <property type="entry name" value="Glu_race"/>
</dbReference>
<keyword evidence="3 7" id="KW-0133">Cell shape</keyword>
<dbReference type="NCBIfam" id="TIGR00067">
    <property type="entry name" value="glut_race"/>
    <property type="match status" value="1"/>
</dbReference>
<dbReference type="EC" id="5.1.1.3" evidence="2 7"/>
<dbReference type="EMBL" id="BSPC01000080">
    <property type="protein sequence ID" value="GLS23732.1"/>
    <property type="molecule type" value="Genomic_DNA"/>
</dbReference>
<dbReference type="RefSeq" id="WP_284316663.1">
    <property type="nucleotide sequence ID" value="NZ_BSPC01000080.1"/>
</dbReference>
<proteinExistence type="inferred from homology"/>
<gene>
    <name evidence="7 8" type="primary">murI</name>
    <name evidence="8" type="ORF">GCM10007874_67530</name>
</gene>
<keyword evidence="6 7" id="KW-0961">Cell wall biogenesis/degradation</keyword>
<reference evidence="9" key="1">
    <citation type="journal article" date="2019" name="Int. J. Syst. Evol. Microbiol.">
        <title>The Global Catalogue of Microorganisms (GCM) 10K type strain sequencing project: providing services to taxonomists for standard genome sequencing and annotation.</title>
        <authorList>
            <consortium name="The Broad Institute Genomics Platform"/>
            <consortium name="The Broad Institute Genome Sequencing Center for Infectious Disease"/>
            <person name="Wu L."/>
            <person name="Ma J."/>
        </authorList>
    </citation>
    <scope>NUCLEOTIDE SEQUENCE [LARGE SCALE GENOMIC DNA]</scope>
    <source>
        <strain evidence="9">NBRC 101365</strain>
    </source>
</reference>
<dbReference type="PROSITE" id="PS00924">
    <property type="entry name" value="ASP_GLU_RACEMASE_2"/>
    <property type="match status" value="1"/>
</dbReference>
<keyword evidence="9" id="KW-1185">Reference proteome</keyword>
<dbReference type="InterPro" id="IPR001920">
    <property type="entry name" value="Asp/Glu_race"/>
</dbReference>
<comment type="function">
    <text evidence="7">Provides the (R)-glutamate required for cell wall biosynthesis.</text>
</comment>
<organism evidence="8 9">
    <name type="scientific">Labrys miyagiensis</name>
    <dbReference type="NCBI Taxonomy" id="346912"/>
    <lineage>
        <taxon>Bacteria</taxon>
        <taxon>Pseudomonadati</taxon>
        <taxon>Pseudomonadota</taxon>
        <taxon>Alphaproteobacteria</taxon>
        <taxon>Hyphomicrobiales</taxon>
        <taxon>Xanthobacteraceae</taxon>
        <taxon>Labrys</taxon>
    </lineage>
</organism>
<feature type="binding site" evidence="7">
    <location>
        <begin position="44"/>
        <end position="45"/>
    </location>
    <ligand>
        <name>substrate</name>
    </ligand>
</feature>
<evidence type="ECO:0000313" key="9">
    <source>
        <dbReference type="Proteomes" id="UP001156882"/>
    </source>
</evidence>
<dbReference type="InterPro" id="IPR018187">
    <property type="entry name" value="Asp/Glu_racemase_AS_1"/>
</dbReference>
<evidence type="ECO:0000313" key="8">
    <source>
        <dbReference type="EMBL" id="GLS23732.1"/>
    </source>
</evidence>
<dbReference type="InterPro" id="IPR015942">
    <property type="entry name" value="Asp/Glu/hydantoin_racemase"/>
</dbReference>
<dbReference type="Proteomes" id="UP001156882">
    <property type="component" value="Unassembled WGS sequence"/>
</dbReference>
<evidence type="ECO:0000256" key="7">
    <source>
        <dbReference type="HAMAP-Rule" id="MF_00258"/>
    </source>
</evidence>
<evidence type="ECO:0000256" key="2">
    <source>
        <dbReference type="ARBA" id="ARBA00013090"/>
    </source>
</evidence>
<feature type="binding site" evidence="7">
    <location>
        <begin position="77"/>
        <end position="78"/>
    </location>
    <ligand>
        <name>substrate</name>
    </ligand>
</feature>
<feature type="active site" description="Proton donor/acceptor" evidence="7">
    <location>
        <position position="190"/>
    </location>
</feature>
<evidence type="ECO:0000256" key="5">
    <source>
        <dbReference type="ARBA" id="ARBA00023235"/>
    </source>
</evidence>
<evidence type="ECO:0000256" key="3">
    <source>
        <dbReference type="ARBA" id="ARBA00022960"/>
    </source>
</evidence>
<dbReference type="HAMAP" id="MF_00258">
    <property type="entry name" value="Glu_racemase"/>
    <property type="match status" value="1"/>
</dbReference>
<dbReference type="Gene3D" id="3.40.50.1860">
    <property type="match status" value="2"/>
</dbReference>
<dbReference type="InterPro" id="IPR033134">
    <property type="entry name" value="Asp/Glu_racemase_AS_2"/>
</dbReference>
<dbReference type="PANTHER" id="PTHR21198:SF2">
    <property type="entry name" value="GLUTAMATE RACEMASE"/>
    <property type="match status" value="1"/>
</dbReference>
<evidence type="ECO:0000256" key="6">
    <source>
        <dbReference type="ARBA" id="ARBA00023316"/>
    </source>
</evidence>
<comment type="pathway">
    <text evidence="7">Cell wall biogenesis; peptidoglycan biosynthesis.</text>
</comment>
<accession>A0ABQ6CTP7</accession>
<dbReference type="PROSITE" id="PS00923">
    <property type="entry name" value="ASP_GLU_RACEMASE_1"/>
    <property type="match status" value="1"/>
</dbReference>
<keyword evidence="5 7" id="KW-0413">Isomerase</keyword>
<sequence>MSGRTPTVLVFDSGLGGLTVFSELRTALSGANFIYAADDAVFPYGRLPEDVVIARVVEIMERLIPLHRPDLVVIACNTASTLVLPALRSRFSIPFVGTVPAIKPAVALTRTGRVAILATPGTVKRDYTHQLIQSFAGGIEVELVGATGLATLCEAHLKGYAVEDKAVIEEIAPCFVDRDGKRTDVVVLACTHYPLLLETMQHLAPWPVTWLDPAPAIARRAVDLAGPVPPRTIPADATAVFTSGVAITDDLRRALRDRGLPAMTIEAMPPHWH</sequence>
<comment type="catalytic activity">
    <reaction evidence="1 7">
        <text>L-glutamate = D-glutamate</text>
        <dbReference type="Rhea" id="RHEA:12813"/>
        <dbReference type="ChEBI" id="CHEBI:29985"/>
        <dbReference type="ChEBI" id="CHEBI:29986"/>
        <dbReference type="EC" id="5.1.1.3"/>
    </reaction>
</comment>
<comment type="similarity">
    <text evidence="7">Belongs to the aspartate/glutamate racemases family.</text>
</comment>
<dbReference type="Pfam" id="PF01177">
    <property type="entry name" value="Asp_Glu_race"/>
    <property type="match status" value="1"/>
</dbReference>
<feature type="binding site" evidence="7">
    <location>
        <begin position="12"/>
        <end position="13"/>
    </location>
    <ligand>
        <name>substrate</name>
    </ligand>
</feature>
<protein>
    <recommendedName>
        <fullName evidence="2 7">Glutamate racemase</fullName>
        <ecNumber evidence="2 7">5.1.1.3</ecNumber>
    </recommendedName>
</protein>
<comment type="caution">
    <text evidence="8">The sequence shown here is derived from an EMBL/GenBank/DDBJ whole genome shotgun (WGS) entry which is preliminary data.</text>
</comment>